<dbReference type="EMBL" id="CAAALY010256626">
    <property type="protein sequence ID" value="VEL38016.1"/>
    <property type="molecule type" value="Genomic_DNA"/>
</dbReference>
<accession>A0A3S5AUG5</accession>
<keyword evidence="1" id="KW-0472">Membrane</keyword>
<organism evidence="2 3">
    <name type="scientific">Protopolystoma xenopodis</name>
    <dbReference type="NCBI Taxonomy" id="117903"/>
    <lineage>
        <taxon>Eukaryota</taxon>
        <taxon>Metazoa</taxon>
        <taxon>Spiralia</taxon>
        <taxon>Lophotrochozoa</taxon>
        <taxon>Platyhelminthes</taxon>
        <taxon>Monogenea</taxon>
        <taxon>Polyopisthocotylea</taxon>
        <taxon>Polystomatidea</taxon>
        <taxon>Polystomatidae</taxon>
        <taxon>Protopolystoma</taxon>
    </lineage>
</organism>
<gene>
    <name evidence="2" type="ORF">PXEA_LOCUS31456</name>
</gene>
<name>A0A3S5AUG5_9PLAT</name>
<sequence length="240" mass="27389">MCYSKSAKTGKKWVDLVFVIWSCCQGDLVERTSFVVLSPHSHTFRRHRSRHHHSQFSAPSYELVKETNEVNSSTNVLPKTVTLSLLLLSSLIYTLFTLSSHFRAITTYHLFTFHSSRDAPFHGKVNVASSHLLFTRPPLFRSANPTRAYNPDLPYLPEDPFLIFLVDRFHSVPVPVCFLLQALFLKPLEVRTVSPHQAKHLGSGCHGCRYQAFTSRIVSLIKPMLFEQTVDTYLWSHAAS</sequence>
<keyword evidence="1" id="KW-1133">Transmembrane helix</keyword>
<evidence type="ECO:0000256" key="1">
    <source>
        <dbReference type="SAM" id="Phobius"/>
    </source>
</evidence>
<protein>
    <submittedName>
        <fullName evidence="2">Uncharacterized protein</fullName>
    </submittedName>
</protein>
<keyword evidence="1" id="KW-0812">Transmembrane</keyword>
<dbReference type="AlphaFoldDB" id="A0A3S5AUG5"/>
<proteinExistence type="predicted"/>
<evidence type="ECO:0000313" key="2">
    <source>
        <dbReference type="EMBL" id="VEL38016.1"/>
    </source>
</evidence>
<keyword evidence="3" id="KW-1185">Reference proteome</keyword>
<dbReference type="Proteomes" id="UP000784294">
    <property type="component" value="Unassembled WGS sequence"/>
</dbReference>
<reference evidence="2" key="1">
    <citation type="submission" date="2018-11" db="EMBL/GenBank/DDBJ databases">
        <authorList>
            <consortium name="Pathogen Informatics"/>
        </authorList>
    </citation>
    <scope>NUCLEOTIDE SEQUENCE</scope>
</reference>
<feature type="transmembrane region" description="Helical" evidence="1">
    <location>
        <begin position="76"/>
        <end position="96"/>
    </location>
</feature>
<comment type="caution">
    <text evidence="2">The sequence shown here is derived from an EMBL/GenBank/DDBJ whole genome shotgun (WGS) entry which is preliminary data.</text>
</comment>
<evidence type="ECO:0000313" key="3">
    <source>
        <dbReference type="Proteomes" id="UP000784294"/>
    </source>
</evidence>